<gene>
    <name evidence="3" type="ORF">SAMN04488122_5053</name>
</gene>
<dbReference type="PANTHER" id="PTHR43264:SF1">
    <property type="entry name" value="INOSINE_URIDINE-PREFERRING NUCLEOSIDE HYDROLASE DOMAIN-CONTAINING PROTEIN"/>
    <property type="match status" value="1"/>
</dbReference>
<dbReference type="Proteomes" id="UP000199310">
    <property type="component" value="Unassembled WGS sequence"/>
</dbReference>
<evidence type="ECO:0000256" key="1">
    <source>
        <dbReference type="SAM" id="SignalP"/>
    </source>
</evidence>
<sequence length="339" mass="36835">MKFHKKESLIALLSLAIISFLAACASSGNAKEATDNATAIIFDSDIGPDYDDVGAIALLHALADSGEAKILATIASNKYEGIAAVLNVYNTYFGRPDIPIGVPAGNAVADRDTQHWTDTILANYPHAIQKNSDVPDAVTVYRKVLSKQPDQSVTIVTVGFLTNLDKLLQSPADQISPLSGRELVTRKVKLLVSMAGKFPEGREYNVFKDSTASVAVFNNWPTKVVFSGFEIGWNVRTGLPLSQNESIQHSPVKDVFRISIPQSKDDAQGRMSWDETAVLVAVRGYAPYYTLQPGKIKVAADGSNTWDSTGSGHDYLVEKQSPQEVQSLIEQLMAHQPKQ</sequence>
<reference evidence="4" key="1">
    <citation type="submission" date="2016-10" db="EMBL/GenBank/DDBJ databases">
        <authorList>
            <person name="Varghese N."/>
            <person name="Submissions S."/>
        </authorList>
    </citation>
    <scope>NUCLEOTIDE SEQUENCE [LARGE SCALE GENOMIC DNA]</scope>
    <source>
        <strain evidence="4">DSM 3695</strain>
    </source>
</reference>
<dbReference type="EMBL" id="FOJG01000002">
    <property type="protein sequence ID" value="SEW52714.1"/>
    <property type="molecule type" value="Genomic_DNA"/>
</dbReference>
<dbReference type="RefSeq" id="WP_089899461.1">
    <property type="nucleotide sequence ID" value="NZ_FOJG01000002.1"/>
</dbReference>
<evidence type="ECO:0000313" key="3">
    <source>
        <dbReference type="EMBL" id="SEW52714.1"/>
    </source>
</evidence>
<dbReference type="STRING" id="29529.SAMN04488122_5053"/>
<dbReference type="PANTHER" id="PTHR43264">
    <property type="match status" value="1"/>
</dbReference>
<accession>A0A1I0S990</accession>
<dbReference type="GO" id="GO:0016799">
    <property type="term" value="F:hydrolase activity, hydrolyzing N-glycosyl compounds"/>
    <property type="evidence" value="ECO:0007669"/>
    <property type="project" value="InterPro"/>
</dbReference>
<keyword evidence="1" id="KW-0732">Signal</keyword>
<dbReference type="OrthoDB" id="128573at2"/>
<name>A0A1I0S990_9BACT</name>
<dbReference type="Gene3D" id="3.90.245.10">
    <property type="entry name" value="Ribonucleoside hydrolase-like"/>
    <property type="match status" value="1"/>
</dbReference>
<protein>
    <submittedName>
        <fullName evidence="3">Inosine-uridine preferring nucleoside hydrolase</fullName>
    </submittedName>
</protein>
<keyword evidence="4" id="KW-1185">Reference proteome</keyword>
<dbReference type="Pfam" id="PF01156">
    <property type="entry name" value="IU_nuc_hydro"/>
    <property type="match status" value="1"/>
</dbReference>
<feature type="chain" id="PRO_5011440788" evidence="1">
    <location>
        <begin position="31"/>
        <end position="339"/>
    </location>
</feature>
<keyword evidence="3" id="KW-0378">Hydrolase</keyword>
<evidence type="ECO:0000259" key="2">
    <source>
        <dbReference type="Pfam" id="PF01156"/>
    </source>
</evidence>
<proteinExistence type="predicted"/>
<feature type="signal peptide" evidence="1">
    <location>
        <begin position="1"/>
        <end position="30"/>
    </location>
</feature>
<dbReference type="SUPFAM" id="SSF53590">
    <property type="entry name" value="Nucleoside hydrolase"/>
    <property type="match status" value="1"/>
</dbReference>
<dbReference type="InterPro" id="IPR036452">
    <property type="entry name" value="Ribo_hydro-like"/>
</dbReference>
<dbReference type="PROSITE" id="PS51257">
    <property type="entry name" value="PROKAR_LIPOPROTEIN"/>
    <property type="match status" value="1"/>
</dbReference>
<organism evidence="3 4">
    <name type="scientific">Chitinophaga arvensicola</name>
    <dbReference type="NCBI Taxonomy" id="29529"/>
    <lineage>
        <taxon>Bacteria</taxon>
        <taxon>Pseudomonadati</taxon>
        <taxon>Bacteroidota</taxon>
        <taxon>Chitinophagia</taxon>
        <taxon>Chitinophagales</taxon>
        <taxon>Chitinophagaceae</taxon>
        <taxon>Chitinophaga</taxon>
    </lineage>
</organism>
<dbReference type="AlphaFoldDB" id="A0A1I0S990"/>
<evidence type="ECO:0000313" key="4">
    <source>
        <dbReference type="Proteomes" id="UP000199310"/>
    </source>
</evidence>
<feature type="domain" description="Inosine/uridine-preferring nucleoside hydrolase" evidence="2">
    <location>
        <begin position="40"/>
        <end position="309"/>
    </location>
</feature>
<dbReference type="InterPro" id="IPR001910">
    <property type="entry name" value="Inosine/uridine_hydrolase_dom"/>
</dbReference>